<dbReference type="SUPFAM" id="SSF47384">
    <property type="entry name" value="Homodimeric domain of signal transducing histidine kinase"/>
    <property type="match status" value="1"/>
</dbReference>
<dbReference type="InterPro" id="IPR003661">
    <property type="entry name" value="HisK_dim/P_dom"/>
</dbReference>
<keyword evidence="5" id="KW-0597">Phosphoprotein</keyword>
<dbReference type="Gene3D" id="3.30.450.20">
    <property type="entry name" value="PAS domain"/>
    <property type="match status" value="1"/>
</dbReference>
<dbReference type="SUPFAM" id="SSF103190">
    <property type="entry name" value="Sensory domain-like"/>
    <property type="match status" value="1"/>
</dbReference>
<comment type="caution">
    <text evidence="15">The sequence shown here is derived from an EMBL/GenBank/DDBJ whole genome shotgun (WGS) entry which is preliminary data.</text>
</comment>
<comment type="subcellular location">
    <subcellularLocation>
        <location evidence="2">Cell membrane</location>
        <topology evidence="2">Multi-pass membrane protein</topology>
    </subcellularLocation>
</comment>
<keyword evidence="6" id="KW-0808">Transferase</keyword>
<dbReference type="EC" id="2.7.13.3" evidence="3"/>
<proteinExistence type="predicted"/>
<protein>
    <recommendedName>
        <fullName evidence="3">histidine kinase</fullName>
        <ecNumber evidence="3">2.7.13.3</ecNumber>
    </recommendedName>
</protein>
<dbReference type="GO" id="GO:0016301">
    <property type="term" value="F:kinase activity"/>
    <property type="evidence" value="ECO:0007669"/>
    <property type="project" value="UniProtKB-KW"/>
</dbReference>
<evidence type="ECO:0000256" key="4">
    <source>
        <dbReference type="ARBA" id="ARBA00022475"/>
    </source>
</evidence>
<keyword evidence="8" id="KW-0547">Nucleotide-binding</keyword>
<comment type="catalytic activity">
    <reaction evidence="1">
        <text>ATP + protein L-histidine = ADP + protein N-phospho-L-histidine.</text>
        <dbReference type="EC" id="2.7.13.3"/>
    </reaction>
</comment>
<evidence type="ECO:0000313" key="16">
    <source>
        <dbReference type="Proteomes" id="UP001195941"/>
    </source>
</evidence>
<evidence type="ECO:0000256" key="5">
    <source>
        <dbReference type="ARBA" id="ARBA00022553"/>
    </source>
</evidence>
<feature type="domain" description="Histidine kinase" evidence="14">
    <location>
        <begin position="365"/>
        <end position="578"/>
    </location>
</feature>
<dbReference type="PRINTS" id="PR00344">
    <property type="entry name" value="BCTRLSENSOR"/>
</dbReference>
<dbReference type="Gene3D" id="3.30.565.10">
    <property type="entry name" value="Histidine kinase-like ATPase, C-terminal domain"/>
    <property type="match status" value="1"/>
</dbReference>
<evidence type="ECO:0000259" key="14">
    <source>
        <dbReference type="PROSITE" id="PS50109"/>
    </source>
</evidence>
<evidence type="ECO:0000313" key="15">
    <source>
        <dbReference type="EMBL" id="MBR9652029.1"/>
    </source>
</evidence>
<evidence type="ECO:0000256" key="2">
    <source>
        <dbReference type="ARBA" id="ARBA00004651"/>
    </source>
</evidence>
<dbReference type="SMART" id="SM00388">
    <property type="entry name" value="HisKA"/>
    <property type="match status" value="1"/>
</dbReference>
<dbReference type="EMBL" id="JADMKU010000011">
    <property type="protein sequence ID" value="MBR9652029.1"/>
    <property type="molecule type" value="Genomic_DNA"/>
</dbReference>
<dbReference type="InterPro" id="IPR005467">
    <property type="entry name" value="His_kinase_dom"/>
</dbReference>
<evidence type="ECO:0000256" key="13">
    <source>
        <dbReference type="SAM" id="Phobius"/>
    </source>
</evidence>
<evidence type="ECO:0000256" key="10">
    <source>
        <dbReference type="ARBA" id="ARBA00022840"/>
    </source>
</evidence>
<keyword evidence="13" id="KW-0472">Membrane</keyword>
<evidence type="ECO:0000256" key="7">
    <source>
        <dbReference type="ARBA" id="ARBA00022692"/>
    </source>
</evidence>
<dbReference type="PROSITE" id="PS50109">
    <property type="entry name" value="HIS_KIN"/>
    <property type="match status" value="1"/>
</dbReference>
<keyword evidence="4" id="KW-1003">Cell membrane</keyword>
<dbReference type="CDD" id="cd00082">
    <property type="entry name" value="HisKA"/>
    <property type="match status" value="1"/>
</dbReference>
<dbReference type="InterPro" id="IPR029151">
    <property type="entry name" value="Sensor-like_sf"/>
</dbReference>
<dbReference type="Proteomes" id="UP001195941">
    <property type="component" value="Unassembled WGS sequence"/>
</dbReference>
<keyword evidence="12" id="KW-0902">Two-component regulatory system</keyword>
<organism evidence="15 16">
    <name type="scientific">Thalassovita aquimarina</name>
    <dbReference type="NCBI Taxonomy" id="2785917"/>
    <lineage>
        <taxon>Bacteria</taxon>
        <taxon>Pseudomonadati</taxon>
        <taxon>Pseudomonadota</taxon>
        <taxon>Alphaproteobacteria</taxon>
        <taxon>Rhodobacterales</taxon>
        <taxon>Roseobacteraceae</taxon>
        <taxon>Thalassovita</taxon>
    </lineage>
</organism>
<keyword evidence="7 13" id="KW-0812">Transmembrane</keyword>
<sequence length="583" mass="62741">MKPALLRRLILAILFLLAVVAVAGGVWRYGYVQALAQLAQRGESDLTLATDRLTGQLQLYQQLAVLTSDHPAVRTALQVGDAGDLRDLLLASADKTAALDVFLADAQGRVLASANATEPANVAAAPYFTRALQGALGEHHGISASSGLRTYYFAAPIFGPGEQVAGVLVVVANIDRVESEWRGARPTVFFTDDRNEVFISNRSELLFWKQRADGGLAPADGPDPDFATQHVGGYDLWLTDWSPYVPVRALHLYKDLPIIGMRAEALIDVDPARRLAALQAAAVAGVFLAFGAFLFLATERRRTLAEANARLESRVQDRTKELSAANIALRHEVAERIAAEAALKKAQADLVQAGKLSALGQMSAGISHELNQPLMAIQQYAENGSAFIIRGKTYKAAENLRRVSDLAVRMSRIIKNLRAFARNESEPVGKVDLVQVIDTAVELTAARLKADHVTLDWDPSAYGGPILARGGEVRLTQVFVNLINNAADAMLDQVDRHIRIGIDIGAKLAVSVHDIGPGIKEPDKVFEPFYSTKTVGSSEGMGLGLSISYGLVQSFGGNIRGANGPSGAVFTVELDHWQEEEAA</sequence>
<dbReference type="Pfam" id="PF00512">
    <property type="entry name" value="HisKA"/>
    <property type="match status" value="1"/>
</dbReference>
<keyword evidence="11 13" id="KW-1133">Transmembrane helix</keyword>
<dbReference type="InterPro" id="IPR017055">
    <property type="entry name" value="Sig_transdc_His_kinase_DctB"/>
</dbReference>
<dbReference type="PANTHER" id="PTHR43065">
    <property type="entry name" value="SENSOR HISTIDINE KINASE"/>
    <property type="match status" value="1"/>
</dbReference>
<keyword evidence="9 15" id="KW-0418">Kinase</keyword>
<dbReference type="SUPFAM" id="SSF55874">
    <property type="entry name" value="ATPase domain of HSP90 chaperone/DNA topoisomerase II/histidine kinase"/>
    <property type="match status" value="1"/>
</dbReference>
<dbReference type="RefSeq" id="WP_212701549.1">
    <property type="nucleotide sequence ID" value="NZ_JADMKU010000011.1"/>
</dbReference>
<dbReference type="PANTHER" id="PTHR43065:SF46">
    <property type="entry name" value="C4-DICARBOXYLATE TRANSPORT SENSOR PROTEIN DCTB"/>
    <property type="match status" value="1"/>
</dbReference>
<reference evidence="15 16" key="1">
    <citation type="journal article" date="2021" name="Arch. Microbiol.">
        <title>Thalassobius aquimarinus sp. nov., isolated from the Sea of Japan seashore.</title>
        <authorList>
            <person name="Kurilenko V.V."/>
            <person name="Romanenko L.A."/>
            <person name="Chernysheva N.Y."/>
            <person name="Velansky P.V."/>
            <person name="Tekutyeva L.A."/>
            <person name="Isaeva M.P."/>
            <person name="Mikhailov V.V."/>
        </authorList>
    </citation>
    <scope>NUCLEOTIDE SEQUENCE [LARGE SCALE GENOMIC DNA]</scope>
    <source>
        <strain evidence="15 16">KMM 8518</strain>
    </source>
</reference>
<dbReference type="CDD" id="cd12914">
    <property type="entry name" value="PDC1_DGC_like"/>
    <property type="match status" value="1"/>
</dbReference>
<keyword evidence="10" id="KW-0067">ATP-binding</keyword>
<dbReference type="InterPro" id="IPR003594">
    <property type="entry name" value="HATPase_dom"/>
</dbReference>
<dbReference type="PIRSF" id="PIRSF036431">
    <property type="entry name" value="STHK_DctB"/>
    <property type="match status" value="1"/>
</dbReference>
<evidence type="ECO:0000256" key="8">
    <source>
        <dbReference type="ARBA" id="ARBA00022741"/>
    </source>
</evidence>
<evidence type="ECO:0000256" key="11">
    <source>
        <dbReference type="ARBA" id="ARBA00022989"/>
    </source>
</evidence>
<feature type="transmembrane region" description="Helical" evidence="13">
    <location>
        <begin position="276"/>
        <end position="297"/>
    </location>
</feature>
<evidence type="ECO:0000256" key="9">
    <source>
        <dbReference type="ARBA" id="ARBA00022777"/>
    </source>
</evidence>
<evidence type="ECO:0000256" key="6">
    <source>
        <dbReference type="ARBA" id="ARBA00022679"/>
    </source>
</evidence>
<gene>
    <name evidence="15" type="ORF">IT775_12960</name>
</gene>
<evidence type="ECO:0000256" key="12">
    <source>
        <dbReference type="ARBA" id="ARBA00023012"/>
    </source>
</evidence>
<dbReference type="Gene3D" id="1.10.287.130">
    <property type="match status" value="1"/>
</dbReference>
<evidence type="ECO:0000256" key="3">
    <source>
        <dbReference type="ARBA" id="ARBA00012438"/>
    </source>
</evidence>
<name>A0ABS5HSR2_9RHOB</name>
<keyword evidence="16" id="KW-1185">Reference proteome</keyword>
<evidence type="ECO:0000256" key="1">
    <source>
        <dbReference type="ARBA" id="ARBA00000085"/>
    </source>
</evidence>
<accession>A0ABS5HSR2</accession>
<dbReference type="InterPro" id="IPR036890">
    <property type="entry name" value="HATPase_C_sf"/>
</dbReference>
<dbReference type="InterPro" id="IPR004358">
    <property type="entry name" value="Sig_transdc_His_kin-like_C"/>
</dbReference>
<dbReference type="InterPro" id="IPR036097">
    <property type="entry name" value="HisK_dim/P_sf"/>
</dbReference>
<dbReference type="SMART" id="SM00387">
    <property type="entry name" value="HATPase_c"/>
    <property type="match status" value="1"/>
</dbReference>
<dbReference type="Pfam" id="PF02518">
    <property type="entry name" value="HATPase_c"/>
    <property type="match status" value="1"/>
</dbReference>